<evidence type="ECO:0000256" key="12">
    <source>
        <dbReference type="ARBA" id="ARBA00045612"/>
    </source>
</evidence>
<dbReference type="PANTHER" id="PTHR12431:SF16">
    <property type="entry name" value="SORTING NEXIN-17"/>
    <property type="match status" value="1"/>
</dbReference>
<dbReference type="GO" id="GO:0005769">
    <property type="term" value="C:early endosome"/>
    <property type="evidence" value="ECO:0007669"/>
    <property type="project" value="UniProtKB-SubCell"/>
</dbReference>
<comment type="similarity">
    <text evidence="3">Belongs to the sorting nexin family.</text>
</comment>
<evidence type="ECO:0000313" key="17">
    <source>
        <dbReference type="Proteomes" id="UP000550707"/>
    </source>
</evidence>
<dbReference type="Pfam" id="PF21273">
    <property type="entry name" value="SNX17-27-31_F1_FERM"/>
    <property type="match status" value="1"/>
</dbReference>
<dbReference type="InterPro" id="IPR048763">
    <property type="entry name" value="SNX17-31_FERM_F1"/>
</dbReference>
<protein>
    <recommendedName>
        <fullName evidence="4">Sorting nexin-17</fullName>
    </recommendedName>
</protein>
<reference evidence="16 17" key="1">
    <citation type="journal article" date="2020" name="Nature">
        <title>Six reference-quality genomes reveal evolution of bat adaptations.</title>
        <authorList>
            <person name="Jebb D."/>
            <person name="Huang Z."/>
            <person name="Pippel M."/>
            <person name="Hughes G.M."/>
            <person name="Lavrichenko K."/>
            <person name="Devanna P."/>
            <person name="Winkler S."/>
            <person name="Jermiin L.S."/>
            <person name="Skirmuntt E.C."/>
            <person name="Katzourakis A."/>
            <person name="Burkitt-Gray L."/>
            <person name="Ray D.A."/>
            <person name="Sullivan K.A.M."/>
            <person name="Roscito J.G."/>
            <person name="Kirilenko B.M."/>
            <person name="Davalos L.M."/>
            <person name="Corthals A.P."/>
            <person name="Power M.L."/>
            <person name="Jones G."/>
            <person name="Ransome R.D."/>
            <person name="Dechmann D.K.N."/>
            <person name="Locatelli A.G."/>
            <person name="Puechmaille S.J."/>
            <person name="Fedrigo O."/>
            <person name="Jarvis E.D."/>
            <person name="Hiller M."/>
            <person name="Vernes S.C."/>
            <person name="Myers E.W."/>
            <person name="Teeling E.C."/>
        </authorList>
    </citation>
    <scope>NUCLEOTIDE SEQUENCE [LARGE SCALE GENOMIC DNA]</scope>
    <source>
        <strain evidence="16">MMolMol1</strain>
        <tissue evidence="16">Muscle</tissue>
    </source>
</reference>
<evidence type="ECO:0000256" key="9">
    <source>
        <dbReference type="ARBA" id="ARBA00023121"/>
    </source>
</evidence>
<dbReference type="InterPro" id="IPR037836">
    <property type="entry name" value="SNX17_FERM-like_dom"/>
</dbReference>
<evidence type="ECO:0000256" key="7">
    <source>
        <dbReference type="ARBA" id="ARBA00022753"/>
    </source>
</evidence>
<keyword evidence="5" id="KW-0813">Transport</keyword>
<dbReference type="InterPro" id="IPR048767">
    <property type="entry name" value="SNX17-31_FERM_F2"/>
</dbReference>
<dbReference type="InterPro" id="IPR000159">
    <property type="entry name" value="RA_dom"/>
</dbReference>
<dbReference type="PROSITE" id="PS50200">
    <property type="entry name" value="RA"/>
    <property type="match status" value="1"/>
</dbReference>
<keyword evidence="8" id="KW-0653">Protein transport</keyword>
<dbReference type="EMBL" id="JACASF010000015">
    <property type="protein sequence ID" value="KAF6430317.1"/>
    <property type="molecule type" value="Genomic_DNA"/>
</dbReference>
<keyword evidence="10" id="KW-0472">Membrane</keyword>
<dbReference type="Pfam" id="PF18116">
    <property type="entry name" value="SNX17_FERM_C"/>
    <property type="match status" value="1"/>
</dbReference>
<feature type="domain" description="Ras-associating" evidence="15">
    <location>
        <begin position="33"/>
        <end position="124"/>
    </location>
</feature>
<dbReference type="CDD" id="cd13337">
    <property type="entry name" value="FERM-like_C_SNX17"/>
    <property type="match status" value="1"/>
</dbReference>
<evidence type="ECO:0000313" key="16">
    <source>
        <dbReference type="EMBL" id="KAF6430317.1"/>
    </source>
</evidence>
<dbReference type="InterPro" id="IPR028666">
    <property type="entry name" value="SNX17_FERM_N"/>
</dbReference>
<dbReference type="CDD" id="cd16121">
    <property type="entry name" value="FERM_F1_SNX17"/>
    <property type="match status" value="1"/>
</dbReference>
<comment type="caution">
    <text evidence="16">The sequence shown here is derived from an EMBL/GenBank/DDBJ whole genome shotgun (WGS) entry which is preliminary data.</text>
</comment>
<dbReference type="GO" id="GO:0006886">
    <property type="term" value="P:intracellular protein transport"/>
    <property type="evidence" value="ECO:0007669"/>
    <property type="project" value="TreeGrafter"/>
</dbReference>
<dbReference type="GO" id="GO:0035091">
    <property type="term" value="F:phosphatidylinositol binding"/>
    <property type="evidence" value="ECO:0007669"/>
    <property type="project" value="TreeGrafter"/>
</dbReference>
<dbReference type="FunFam" id="2.30.29.30:FF:000145">
    <property type="entry name" value="Sorting nexin-17 isoform1"/>
    <property type="match status" value="1"/>
</dbReference>
<dbReference type="Gene3D" id="1.20.80.60">
    <property type="match status" value="1"/>
</dbReference>
<accession>A0A7J8E477</accession>
<dbReference type="FunFam" id="3.10.20.90:FF:000094">
    <property type="entry name" value="Sorting nexin-17 isoform1"/>
    <property type="match status" value="1"/>
</dbReference>
<evidence type="ECO:0000256" key="6">
    <source>
        <dbReference type="ARBA" id="ARBA00022490"/>
    </source>
</evidence>
<evidence type="ECO:0000256" key="5">
    <source>
        <dbReference type="ARBA" id="ARBA00022448"/>
    </source>
</evidence>
<dbReference type="Pfam" id="PF21271">
    <property type="entry name" value="SNX17-31_F2_FERM"/>
    <property type="match status" value="1"/>
</dbReference>
<comment type="function">
    <text evidence="12">Critical regulator of endosomal recycling of numerous surface proteins, including integrins, signaling receptor and channels. Binds to NPxY sequences in the cytoplasmic tails of target cargos. Associates with retriever and CCC complexes to prevent lysosomal degradation and promote cell surface recycling of numerous cargos such as integrins ITGB1, ITGB5 and their associated alpha subunits. Also required for maintenance of normal cell surface levels of APP and LRP1. Interacts with membranes containing phosphatidylinositol 3-phosphate (PtdIns(3P)).</text>
</comment>
<evidence type="ECO:0000256" key="10">
    <source>
        <dbReference type="ARBA" id="ARBA00023136"/>
    </source>
</evidence>
<dbReference type="GO" id="GO:0030659">
    <property type="term" value="C:cytoplasmic vesicle membrane"/>
    <property type="evidence" value="ECO:0007669"/>
    <property type="project" value="UniProtKB-SubCell"/>
</dbReference>
<keyword evidence="17" id="KW-1185">Reference proteome</keyword>
<keyword evidence="6" id="KW-0963">Cytoplasm</keyword>
<evidence type="ECO:0000256" key="11">
    <source>
        <dbReference type="ARBA" id="ARBA00023329"/>
    </source>
</evidence>
<evidence type="ECO:0000259" key="15">
    <source>
        <dbReference type="PROSITE" id="PS50200"/>
    </source>
</evidence>
<dbReference type="PANTHER" id="PTHR12431">
    <property type="entry name" value="SORTING NEXIN 17 AND 27"/>
    <property type="match status" value="1"/>
</dbReference>
<dbReference type="Proteomes" id="UP000550707">
    <property type="component" value="Unassembled WGS sequence"/>
</dbReference>
<comment type="subcellular location">
    <subcellularLocation>
        <location evidence="1">Cytoplasmic vesicle membrane</location>
        <topology evidence="1">Peripheral membrane protein</topology>
        <orientation evidence="1">Cytoplasmic side</orientation>
    </subcellularLocation>
    <subcellularLocation>
        <location evidence="2">Early endosome</location>
    </subcellularLocation>
</comment>
<dbReference type="AlphaFoldDB" id="A0A7J8E477"/>
<dbReference type="InterPro" id="IPR011993">
    <property type="entry name" value="PH-like_dom_sf"/>
</dbReference>
<organism evidence="16 17">
    <name type="scientific">Molossus molossus</name>
    <name type="common">Pallas' mastiff bat</name>
    <name type="synonym">Vespertilio molossus</name>
    <dbReference type="NCBI Taxonomy" id="27622"/>
    <lineage>
        <taxon>Eukaryota</taxon>
        <taxon>Metazoa</taxon>
        <taxon>Chordata</taxon>
        <taxon>Craniata</taxon>
        <taxon>Vertebrata</taxon>
        <taxon>Euteleostomi</taxon>
        <taxon>Mammalia</taxon>
        <taxon>Eutheria</taxon>
        <taxon>Laurasiatheria</taxon>
        <taxon>Chiroptera</taxon>
        <taxon>Yangochiroptera</taxon>
        <taxon>Molossidae</taxon>
        <taxon>Molossus</taxon>
    </lineage>
</organism>
<dbReference type="Gene3D" id="3.10.20.90">
    <property type="entry name" value="Phosphatidylinositol 3-kinase Catalytic Subunit, Chain A, domain 1"/>
    <property type="match status" value="1"/>
</dbReference>
<dbReference type="GO" id="GO:0032456">
    <property type="term" value="P:endocytic recycling"/>
    <property type="evidence" value="ECO:0007669"/>
    <property type="project" value="TreeGrafter"/>
</dbReference>
<evidence type="ECO:0000256" key="14">
    <source>
        <dbReference type="SAM" id="MobiDB-lite"/>
    </source>
</evidence>
<dbReference type="FunFam" id="1.20.80.60:FF:000001">
    <property type="entry name" value="Sorting nexin-17 isoform1"/>
    <property type="match status" value="1"/>
</dbReference>
<name>A0A7J8E477_MOLMO</name>
<gene>
    <name evidence="16" type="ORF">HJG59_017119</name>
</gene>
<sequence length="371" mass="41731">MQAVRQDPLLGSSETFNSFLRRAQQETQQVPTEEVSLEVLLSNGQKVLVNVLTSDQTEDVLEAVAAKLDLPDDLIGYFSLFLVREKEDGAFSFVRKLQEFELPYVSVTSLRSQEYKIVLRKSYWDSAYDDDVMENRVGLNLLYAQTVSDIERGWILVTKEQHRQLKSLQEKVSKKEFLRLAQTLRHYGYLRFDACVADFPEKDCPQLREGSFRVTRMRCWRVTSSVPLPSGGTSSPGPGRGRGEVRLELAFEYLMSKDRLQWVTITSPQAIMMSICLQSMVDELMVKKSGGSIRKMLRRRVAGTLRRSDSQQAVKSPPLLESPDASRESIVKLSSKLSAVSLRGIGSPSTDASASDVHGNFAFEGIGDEDL</sequence>
<dbReference type="GO" id="GO:0007165">
    <property type="term" value="P:signal transduction"/>
    <property type="evidence" value="ECO:0007669"/>
    <property type="project" value="InterPro"/>
</dbReference>
<keyword evidence="11" id="KW-0968">Cytoplasmic vesicle</keyword>
<feature type="region of interest" description="Disordered" evidence="14">
    <location>
        <begin position="304"/>
        <end position="326"/>
    </location>
</feature>
<evidence type="ECO:0000256" key="1">
    <source>
        <dbReference type="ARBA" id="ARBA00004180"/>
    </source>
</evidence>
<dbReference type="InterPro" id="IPR040842">
    <property type="entry name" value="SNX17/31_FERM"/>
</dbReference>
<keyword evidence="9" id="KW-0446">Lipid-binding</keyword>
<evidence type="ECO:0000256" key="3">
    <source>
        <dbReference type="ARBA" id="ARBA00010883"/>
    </source>
</evidence>
<evidence type="ECO:0000256" key="13">
    <source>
        <dbReference type="ARBA" id="ARBA00093508"/>
    </source>
</evidence>
<evidence type="ECO:0000256" key="4">
    <source>
        <dbReference type="ARBA" id="ARBA00015282"/>
    </source>
</evidence>
<evidence type="ECO:0000256" key="8">
    <source>
        <dbReference type="ARBA" id="ARBA00022927"/>
    </source>
</evidence>
<proteinExistence type="inferred from homology"/>
<keyword evidence="7" id="KW-0967">Endosome</keyword>
<evidence type="ECO:0000256" key="2">
    <source>
        <dbReference type="ARBA" id="ARBA00004412"/>
    </source>
</evidence>
<dbReference type="Gene3D" id="2.30.29.30">
    <property type="entry name" value="Pleckstrin-homology domain (PH domain)/Phosphotyrosine-binding domain (PTB)"/>
    <property type="match status" value="1"/>
</dbReference>
<comment type="subunit">
    <text evidence="13">Monomer. Interacts with APP (via cytoplasmic YXNPXY motif). Interacts with KIF1B. Interacts with the C-termini of P-selectin, PTC, LDLR, VLDLR, LRP1 and LRP8. Interacts with KRIT1 (via N-terminus). Interacts with HRAS. Interacts with ITGB1 and ITGB5 (via NPxY motif). Interacts with CCDC22 and CCDC93; the interaction associates SNX17 with the CCC complex. Interacts (via C-terminus) with VPS26C and VPS35L; the interactions are direct and associate SNX17 with the retriever complex.</text>
</comment>